<feature type="region of interest" description="Disordered" evidence="2">
    <location>
        <begin position="189"/>
        <end position="294"/>
    </location>
</feature>
<dbReference type="STRING" id="1284197.S8A7I3"/>
<feature type="compositionally biased region" description="Polar residues" evidence="2">
    <location>
        <begin position="197"/>
        <end position="207"/>
    </location>
</feature>
<feature type="coiled-coil region" evidence="1">
    <location>
        <begin position="492"/>
        <end position="547"/>
    </location>
</feature>
<feature type="compositionally biased region" description="Basic and acidic residues" evidence="2">
    <location>
        <begin position="106"/>
        <end position="119"/>
    </location>
</feature>
<dbReference type="OrthoDB" id="5324651at2759"/>
<dbReference type="Proteomes" id="UP000015100">
    <property type="component" value="Unassembled WGS sequence"/>
</dbReference>
<protein>
    <submittedName>
        <fullName evidence="3">Uncharacterized protein</fullName>
    </submittedName>
</protein>
<sequence>MAVPRAGSQMKYFHDEFYAEFGHIFHQPRFSYGTPESRIDRITKAFDETTLRDLVREFCNRRGYSPFHIKELIAWIVNNDIVVRPPSVTLNLLNQKMRYPYMFEKETVSENQDRDKAEPSRLQPWGDYDTSPPPGSGLKDMNSEGPGPCGASQEEPPLMAGGTGGPQRETKKGDDQVCEFALNKDFISFGTPDVGSSPATKVQATSSKVQAKGKQAVVKVQDTSSSKRRRGRGRGRKKTKKETRVQQLIAARRAAKNTKQQHPPKVVPPTISPVKSAVNIPKPPRRPGSVFDPPKSLSPTAPGIAGQIIKSESVGTTTPQNLAPSTSTDIVIYQPGAAVSKSQEDMITSNVANKMSRFPEVSPCKIYFAYPVQHETLKHAQKILEYACFHFVKQHASRKTSDRQFSHPESAELNMWVRLIRGLSPKISLAAFDLSVVGKGISFKDRLEELSKAMEELRHSVVHRRHSSAQELQQYLRASYFYAKFLRDLPRAEQLKKLREKLEELTDRVMKDKKARRHQLQGELEKIERERQEVEDKKRNLDDWEELATLGAIRGDQKALGEIKIDFGINLGWLPTAPREIEPKPSAIEVDAMIRGRRLIKYGEENDETVHANTTAARTPTFD</sequence>
<dbReference type="eggNOG" id="ENOG502SHBR">
    <property type="taxonomic scope" value="Eukaryota"/>
</dbReference>
<accession>S8A7I3</accession>
<reference evidence="4" key="2">
    <citation type="submission" date="2013-04" db="EMBL/GenBank/DDBJ databases">
        <title>Genomic mechanisms accounting for the adaptation to parasitism in nematode-trapping fungi.</title>
        <authorList>
            <person name="Ahren D.G."/>
        </authorList>
    </citation>
    <scope>NUCLEOTIDE SEQUENCE [LARGE SCALE GENOMIC DNA]</scope>
    <source>
        <strain evidence="4">CBS 200.50</strain>
    </source>
</reference>
<dbReference type="HOGENOM" id="CLU_438723_0_0_1"/>
<reference evidence="3 4" key="1">
    <citation type="journal article" date="2013" name="PLoS Genet.">
        <title>Genomic mechanisms accounting for the adaptation to parasitism in nematode-trapping fungi.</title>
        <authorList>
            <person name="Meerupati T."/>
            <person name="Andersson K.M."/>
            <person name="Friman E."/>
            <person name="Kumar D."/>
            <person name="Tunlid A."/>
            <person name="Ahren D."/>
        </authorList>
    </citation>
    <scope>NUCLEOTIDE SEQUENCE [LARGE SCALE GENOMIC DNA]</scope>
    <source>
        <strain evidence="3 4">CBS 200.50</strain>
    </source>
</reference>
<feature type="compositionally biased region" description="Low complexity" evidence="2">
    <location>
        <begin position="208"/>
        <end position="224"/>
    </location>
</feature>
<organism evidence="3 4">
    <name type="scientific">Dactylellina haptotyla (strain CBS 200.50)</name>
    <name type="common">Nematode-trapping fungus</name>
    <name type="synonym">Monacrosporium haptotylum</name>
    <dbReference type="NCBI Taxonomy" id="1284197"/>
    <lineage>
        <taxon>Eukaryota</taxon>
        <taxon>Fungi</taxon>
        <taxon>Dikarya</taxon>
        <taxon>Ascomycota</taxon>
        <taxon>Pezizomycotina</taxon>
        <taxon>Orbiliomycetes</taxon>
        <taxon>Orbiliales</taxon>
        <taxon>Orbiliaceae</taxon>
        <taxon>Dactylellina</taxon>
    </lineage>
</organism>
<evidence type="ECO:0000256" key="2">
    <source>
        <dbReference type="SAM" id="MobiDB-lite"/>
    </source>
</evidence>
<comment type="caution">
    <text evidence="3">The sequence shown here is derived from an EMBL/GenBank/DDBJ whole genome shotgun (WGS) entry which is preliminary data.</text>
</comment>
<feature type="region of interest" description="Disordered" evidence="2">
    <location>
        <begin position="106"/>
        <end position="174"/>
    </location>
</feature>
<dbReference type="AlphaFoldDB" id="S8A7I3"/>
<keyword evidence="1" id="KW-0175">Coiled coil</keyword>
<evidence type="ECO:0000313" key="3">
    <source>
        <dbReference type="EMBL" id="EPS37106.1"/>
    </source>
</evidence>
<keyword evidence="4" id="KW-1185">Reference proteome</keyword>
<feature type="compositionally biased region" description="Basic residues" evidence="2">
    <location>
        <begin position="226"/>
        <end position="241"/>
    </location>
</feature>
<evidence type="ECO:0000256" key="1">
    <source>
        <dbReference type="SAM" id="Coils"/>
    </source>
</evidence>
<name>S8A7I3_DACHA</name>
<proteinExistence type="predicted"/>
<gene>
    <name evidence="3" type="ORF">H072_9288</name>
</gene>
<evidence type="ECO:0000313" key="4">
    <source>
        <dbReference type="Proteomes" id="UP000015100"/>
    </source>
</evidence>
<dbReference type="EMBL" id="AQGS01000759">
    <property type="protein sequence ID" value="EPS37106.1"/>
    <property type="molecule type" value="Genomic_DNA"/>
</dbReference>